<dbReference type="GeneID" id="81385251"/>
<dbReference type="Gene3D" id="1.20.5.170">
    <property type="match status" value="1"/>
</dbReference>
<feature type="coiled-coil region" evidence="1">
    <location>
        <begin position="128"/>
        <end position="155"/>
    </location>
</feature>
<reference evidence="3" key="1">
    <citation type="submission" date="2022-11" db="EMBL/GenBank/DDBJ databases">
        <authorList>
            <person name="Petersen C."/>
        </authorList>
    </citation>
    <scope>NUCLEOTIDE SEQUENCE</scope>
    <source>
        <strain evidence="3">IBT 23319</strain>
    </source>
</reference>
<dbReference type="CDD" id="cd14688">
    <property type="entry name" value="bZIP_YAP"/>
    <property type="match status" value="1"/>
</dbReference>
<dbReference type="PANTHER" id="PTHR40618:SF1">
    <property type="entry name" value="B-ZIP TRANSCRIPTION FACTOR (EUROFUNG)"/>
    <property type="match status" value="1"/>
</dbReference>
<comment type="caution">
    <text evidence="3">The sequence shown here is derived from an EMBL/GenBank/DDBJ whole genome shotgun (WGS) entry which is preliminary data.</text>
</comment>
<feature type="region of interest" description="Disordered" evidence="2">
    <location>
        <begin position="1"/>
        <end position="78"/>
    </location>
</feature>
<evidence type="ECO:0000256" key="2">
    <source>
        <dbReference type="SAM" id="MobiDB-lite"/>
    </source>
</evidence>
<dbReference type="Proteomes" id="UP001147733">
    <property type="component" value="Unassembled WGS sequence"/>
</dbReference>
<evidence type="ECO:0000256" key="1">
    <source>
        <dbReference type="SAM" id="Coils"/>
    </source>
</evidence>
<keyword evidence="4" id="KW-1185">Reference proteome</keyword>
<keyword evidence="1" id="KW-0175">Coiled coil</keyword>
<protein>
    <recommendedName>
        <fullName evidence="5">BZIP domain-containing protein</fullName>
    </recommendedName>
</protein>
<gene>
    <name evidence="3" type="ORF">N7469_007166</name>
</gene>
<proteinExistence type="predicted"/>
<dbReference type="InterPro" id="IPR046347">
    <property type="entry name" value="bZIP_sf"/>
</dbReference>
<accession>A0A9W9NVV0</accession>
<organism evidence="3 4">
    <name type="scientific">Penicillium citrinum</name>
    <dbReference type="NCBI Taxonomy" id="5077"/>
    <lineage>
        <taxon>Eukaryota</taxon>
        <taxon>Fungi</taxon>
        <taxon>Dikarya</taxon>
        <taxon>Ascomycota</taxon>
        <taxon>Pezizomycotina</taxon>
        <taxon>Eurotiomycetes</taxon>
        <taxon>Eurotiomycetidae</taxon>
        <taxon>Eurotiales</taxon>
        <taxon>Aspergillaceae</taxon>
        <taxon>Penicillium</taxon>
    </lineage>
</organism>
<evidence type="ECO:0000313" key="3">
    <source>
        <dbReference type="EMBL" id="KAJ5227160.1"/>
    </source>
</evidence>
<dbReference type="OrthoDB" id="545169at2759"/>
<sequence length="543" mass="61607">MLSTRSYLELDEPQRQHRPELETPDSLPSLPSIENEKIEIQSSSEGKSGPRLAKPDNSEKTVTVGQSRKRGRPRLETAKDAAAIEVSHPDSRLCFAWKKRESTVPRKPPLTLFQERRLQIRRAQRTYRQKKEATIQALKTRVEVLEQTLSNITDLIGSESESSRIGNSLAVGNLSKIARTRELILTEIEKVRSPTEDNNNNNNNNNNEIPTGDGVNPEIIRASFGYDVSHSNMRFLNDWEDIQSKNRSQEHTYIRARSPSPLINRLFPTTTIYTYSHQESDLARRLQRFCLEHTYRWLSDPCSSPDLMSRVFGLIPCIHDMPGIRRNYRRILQAEIGDPLEVNKLPYYKLGGAGTHYPRIGIDGQPIYPEKLRRPGKILRRMTRILQRGGIQDWDEDWSGNVEPLISESGEYGDLAMSDADRLRALDLDGEWFDCHDVQGYLVDRGLASDDSSMWMKVPSSTVAMLYGVSRDHSALQSYNSPSEASSDMSGATYLGSVPYVLDVEAFFDLLLSNLRILGRAPGFRLGDVDAALRKAIHRRPLS</sequence>
<feature type="compositionally biased region" description="Basic and acidic residues" evidence="2">
    <location>
        <begin position="12"/>
        <end position="21"/>
    </location>
</feature>
<evidence type="ECO:0008006" key="5">
    <source>
        <dbReference type="Google" id="ProtNLM"/>
    </source>
</evidence>
<name>A0A9W9NVV0_PENCI</name>
<feature type="region of interest" description="Disordered" evidence="2">
    <location>
        <begin position="193"/>
        <end position="214"/>
    </location>
</feature>
<dbReference type="GO" id="GO:0003700">
    <property type="term" value="F:DNA-binding transcription factor activity"/>
    <property type="evidence" value="ECO:0007669"/>
    <property type="project" value="InterPro"/>
</dbReference>
<dbReference type="RefSeq" id="XP_056499525.1">
    <property type="nucleotide sequence ID" value="XM_056646084.1"/>
</dbReference>
<feature type="compositionally biased region" description="Low complexity" evidence="2">
    <location>
        <begin position="198"/>
        <end position="207"/>
    </location>
</feature>
<dbReference type="PANTHER" id="PTHR40618">
    <property type="entry name" value="B-ZIP TRANSCRIPTION FACTOR (EUROFUNG)-RELATED"/>
    <property type="match status" value="1"/>
</dbReference>
<dbReference type="SUPFAM" id="SSF57959">
    <property type="entry name" value="Leucine zipper domain"/>
    <property type="match status" value="1"/>
</dbReference>
<dbReference type="AlphaFoldDB" id="A0A9W9NVV0"/>
<dbReference type="EMBL" id="JAPQKT010000006">
    <property type="protein sequence ID" value="KAJ5227160.1"/>
    <property type="molecule type" value="Genomic_DNA"/>
</dbReference>
<reference evidence="3" key="2">
    <citation type="journal article" date="2023" name="IMA Fungus">
        <title>Comparative genomic study of the Penicillium genus elucidates a diverse pangenome and 15 lateral gene transfer events.</title>
        <authorList>
            <person name="Petersen C."/>
            <person name="Sorensen T."/>
            <person name="Nielsen M.R."/>
            <person name="Sondergaard T.E."/>
            <person name="Sorensen J.L."/>
            <person name="Fitzpatrick D.A."/>
            <person name="Frisvad J.C."/>
            <person name="Nielsen K.L."/>
        </authorList>
    </citation>
    <scope>NUCLEOTIDE SEQUENCE</scope>
    <source>
        <strain evidence="3">IBT 23319</strain>
    </source>
</reference>
<evidence type="ECO:0000313" key="4">
    <source>
        <dbReference type="Proteomes" id="UP001147733"/>
    </source>
</evidence>